<comment type="caution">
    <text evidence="3">The sequence shown here is derived from an EMBL/GenBank/DDBJ whole genome shotgun (WGS) entry which is preliminary data.</text>
</comment>
<sequence length="130" mass="13823">MRTLAAGAASLVTASAGLVLVTSGPAQAAPRCSNGRPTTGAGSFKNNTDQTIMVKGDKHLGNNRYKTVELAVGRNGGTASSLCDVDFIKTFHDWSYDGIRIDGDNWQKIILSWKCWNTPNSAYRIACGGN</sequence>
<feature type="region of interest" description="Disordered" evidence="1">
    <location>
        <begin position="26"/>
        <end position="45"/>
    </location>
</feature>
<reference evidence="3 4" key="1">
    <citation type="submission" date="2014-10" db="EMBL/GenBank/DDBJ databases">
        <title>Draft genome sequence of Actinoplanes utahensis NRRL 12052.</title>
        <authorList>
            <person name="Velasco-Bucheli B."/>
            <person name="del Cerro C."/>
            <person name="Hormigo D."/>
            <person name="Garcia J.L."/>
            <person name="Acebal C."/>
            <person name="Arroyo M."/>
            <person name="de la Mata I."/>
        </authorList>
    </citation>
    <scope>NUCLEOTIDE SEQUENCE [LARGE SCALE GENOMIC DNA]</scope>
    <source>
        <strain evidence="3 4">NRRL 12052</strain>
    </source>
</reference>
<dbReference type="STRING" id="1869.MB27_41985"/>
<name>A0A0A6U9V4_ACTUT</name>
<evidence type="ECO:0000313" key="4">
    <source>
        <dbReference type="Proteomes" id="UP000054537"/>
    </source>
</evidence>
<evidence type="ECO:0000256" key="2">
    <source>
        <dbReference type="SAM" id="SignalP"/>
    </source>
</evidence>
<dbReference type="EMBL" id="JRTT01000139">
    <property type="protein sequence ID" value="KHD72206.1"/>
    <property type="molecule type" value="Genomic_DNA"/>
</dbReference>
<dbReference type="AlphaFoldDB" id="A0A0A6U9V4"/>
<gene>
    <name evidence="3" type="ORF">MB27_41985</name>
</gene>
<feature type="signal peptide" evidence="2">
    <location>
        <begin position="1"/>
        <end position="28"/>
    </location>
</feature>
<dbReference type="Proteomes" id="UP000054537">
    <property type="component" value="Unassembled WGS sequence"/>
</dbReference>
<evidence type="ECO:0000256" key="1">
    <source>
        <dbReference type="SAM" id="MobiDB-lite"/>
    </source>
</evidence>
<proteinExistence type="predicted"/>
<keyword evidence="2" id="KW-0732">Signal</keyword>
<keyword evidence="4" id="KW-1185">Reference proteome</keyword>
<evidence type="ECO:0000313" key="3">
    <source>
        <dbReference type="EMBL" id="KHD72206.1"/>
    </source>
</evidence>
<feature type="chain" id="PRO_5002033714" evidence="2">
    <location>
        <begin position="29"/>
        <end position="130"/>
    </location>
</feature>
<organism evidence="3 4">
    <name type="scientific">Actinoplanes utahensis</name>
    <dbReference type="NCBI Taxonomy" id="1869"/>
    <lineage>
        <taxon>Bacteria</taxon>
        <taxon>Bacillati</taxon>
        <taxon>Actinomycetota</taxon>
        <taxon>Actinomycetes</taxon>
        <taxon>Micromonosporales</taxon>
        <taxon>Micromonosporaceae</taxon>
        <taxon>Actinoplanes</taxon>
    </lineage>
</organism>
<accession>A0A0A6U9V4</accession>
<feature type="compositionally biased region" description="Polar residues" evidence="1">
    <location>
        <begin position="35"/>
        <end position="45"/>
    </location>
</feature>
<protein>
    <submittedName>
        <fullName evidence="3">Uncharacterized protein</fullName>
    </submittedName>
</protein>